<evidence type="ECO:0000256" key="5">
    <source>
        <dbReference type="ARBA" id="ARBA00022801"/>
    </source>
</evidence>
<evidence type="ECO:0000256" key="4">
    <source>
        <dbReference type="ARBA" id="ARBA00022729"/>
    </source>
</evidence>
<keyword evidence="6" id="KW-0106">Calcium</keyword>
<protein>
    <submittedName>
        <fullName evidence="9">Tannase/feruloyl esterase family alpha/beta hydrolase</fullName>
    </submittedName>
</protein>
<dbReference type="RefSeq" id="WP_176069332.1">
    <property type="nucleotide sequence ID" value="NZ_JABWMJ010000005.1"/>
</dbReference>
<feature type="chain" id="PRO_5031207016" evidence="8">
    <location>
        <begin position="22"/>
        <end position="532"/>
    </location>
</feature>
<evidence type="ECO:0000313" key="10">
    <source>
        <dbReference type="Proteomes" id="UP000529637"/>
    </source>
</evidence>
<accession>A0A7Y6NNW1</accession>
<dbReference type="PANTHER" id="PTHR33938:SF15">
    <property type="entry name" value="FERULOYL ESTERASE B-RELATED"/>
    <property type="match status" value="1"/>
</dbReference>
<organism evidence="9 10">
    <name type="scientific">Piscinibacter koreensis</name>
    <dbReference type="NCBI Taxonomy" id="2742824"/>
    <lineage>
        <taxon>Bacteria</taxon>
        <taxon>Pseudomonadati</taxon>
        <taxon>Pseudomonadota</taxon>
        <taxon>Betaproteobacteria</taxon>
        <taxon>Burkholderiales</taxon>
        <taxon>Sphaerotilaceae</taxon>
        <taxon>Piscinibacter</taxon>
    </lineage>
</organism>
<evidence type="ECO:0000256" key="6">
    <source>
        <dbReference type="ARBA" id="ARBA00022837"/>
    </source>
</evidence>
<dbReference type="EMBL" id="JABWMJ010000005">
    <property type="protein sequence ID" value="NUZ06479.1"/>
    <property type="molecule type" value="Genomic_DNA"/>
</dbReference>
<gene>
    <name evidence="9" type="ORF">HQN59_11975</name>
</gene>
<evidence type="ECO:0000256" key="2">
    <source>
        <dbReference type="ARBA" id="ARBA00022487"/>
    </source>
</evidence>
<evidence type="ECO:0000256" key="1">
    <source>
        <dbReference type="ARBA" id="ARBA00006249"/>
    </source>
</evidence>
<evidence type="ECO:0000313" key="9">
    <source>
        <dbReference type="EMBL" id="NUZ06479.1"/>
    </source>
</evidence>
<keyword evidence="7" id="KW-1015">Disulfide bond</keyword>
<dbReference type="Pfam" id="PF07519">
    <property type="entry name" value="Tannase"/>
    <property type="match status" value="2"/>
</dbReference>
<keyword evidence="5 9" id="KW-0378">Hydrolase</keyword>
<dbReference type="Proteomes" id="UP000529637">
    <property type="component" value="Unassembled WGS sequence"/>
</dbReference>
<dbReference type="PROSITE" id="PS51257">
    <property type="entry name" value="PROKAR_LIPOPROTEIN"/>
    <property type="match status" value="1"/>
</dbReference>
<dbReference type="InterPro" id="IPR029058">
    <property type="entry name" value="AB_hydrolase_fold"/>
</dbReference>
<feature type="signal peptide" evidence="8">
    <location>
        <begin position="1"/>
        <end position="21"/>
    </location>
</feature>
<evidence type="ECO:0000256" key="3">
    <source>
        <dbReference type="ARBA" id="ARBA00022723"/>
    </source>
</evidence>
<sequence length="532" mass="54899">MAHRQSFAFHFKRLPSLAACAAALLLAACGGGGDSADDTPSLPSAAQMASTCSGLVGKTYAGATVTSSKRYESNATLATPAFCQVLATRSPYLDIEVVVPDNWSGRLWQQGGGGFDGRIPSALTLDNAGSLTALSIAVGRRGAVYAASNGGNRATVAAEAGPAVWVNGTTQGAQSGTDYAYAALETTRSFAKAVTQAFFQRGASHTYFNGCSNGGRNAYIAIQRWPDEYDGVVSGCEGLDMAGQTVAWMNMARLVGTPAMPAQAQWTAVYNAAVAACDSRDGIVDGVIANYNGCNFDVGTQQCGQPGASSDPAICLSPAQLATVRSLLGNITSAAGQTIYSGYGWANWTAPGFGGLGSGFMALATGDASWLTSAARRASFTVDTWYGPTLAGLQNAGADHDKIAIAAFIASGKKLINWHDGADGLLSLNDHARNLATMHTMARNSGLANPSDNSRFFIVPGTGHSGGSALTAVDWSDAIIKWVEDGVAPTQLVYTRTIAGGTKAMPVCQYPMYPRYTGGDVNAAASYVCSAP</sequence>
<proteinExistence type="inferred from homology"/>
<comment type="caution">
    <text evidence="9">The sequence shown here is derived from an EMBL/GenBank/DDBJ whole genome shotgun (WGS) entry which is preliminary data.</text>
</comment>
<dbReference type="SUPFAM" id="SSF53474">
    <property type="entry name" value="alpha/beta-Hydrolases"/>
    <property type="match status" value="1"/>
</dbReference>
<evidence type="ECO:0000256" key="8">
    <source>
        <dbReference type="SAM" id="SignalP"/>
    </source>
</evidence>
<name>A0A7Y6NNW1_9BURK</name>
<evidence type="ECO:0000256" key="7">
    <source>
        <dbReference type="ARBA" id="ARBA00023157"/>
    </source>
</evidence>
<reference evidence="9 10" key="1">
    <citation type="submission" date="2020-06" db="EMBL/GenBank/DDBJ databases">
        <title>Schlegella sp. ID0723 isolated from air conditioner.</title>
        <authorList>
            <person name="Kim D.Y."/>
            <person name="Kim D.-U."/>
        </authorList>
    </citation>
    <scope>NUCLEOTIDE SEQUENCE [LARGE SCALE GENOMIC DNA]</scope>
    <source>
        <strain evidence="9 10">ID0723</strain>
    </source>
</reference>
<dbReference type="AlphaFoldDB" id="A0A7Y6NNW1"/>
<dbReference type="PANTHER" id="PTHR33938">
    <property type="entry name" value="FERULOYL ESTERASE B-RELATED"/>
    <property type="match status" value="1"/>
</dbReference>
<keyword evidence="10" id="KW-1185">Reference proteome</keyword>
<keyword evidence="4 8" id="KW-0732">Signal</keyword>
<comment type="similarity">
    <text evidence="1">Belongs to the tannase family.</text>
</comment>
<dbReference type="GO" id="GO:0046872">
    <property type="term" value="F:metal ion binding"/>
    <property type="evidence" value="ECO:0007669"/>
    <property type="project" value="UniProtKB-KW"/>
</dbReference>
<keyword evidence="3" id="KW-0479">Metal-binding</keyword>
<dbReference type="GO" id="GO:0052689">
    <property type="term" value="F:carboxylic ester hydrolase activity"/>
    <property type="evidence" value="ECO:0007669"/>
    <property type="project" value="UniProtKB-KW"/>
</dbReference>
<dbReference type="InterPro" id="IPR011118">
    <property type="entry name" value="Tannase/feruloyl_esterase"/>
</dbReference>
<keyword evidence="2" id="KW-0719">Serine esterase</keyword>